<reference evidence="1 2" key="1">
    <citation type="submission" date="2018-08" db="EMBL/GenBank/DDBJ databases">
        <title>A genome reference for cultivated species of the human gut microbiota.</title>
        <authorList>
            <person name="Zou Y."/>
            <person name="Xue W."/>
            <person name="Luo G."/>
        </authorList>
    </citation>
    <scope>NUCLEOTIDE SEQUENCE [LARGE SCALE GENOMIC DNA]</scope>
    <source>
        <strain evidence="1 2">AF25-30LB</strain>
    </source>
</reference>
<dbReference type="EMBL" id="QRUD01000049">
    <property type="protein sequence ID" value="RGR36525.1"/>
    <property type="molecule type" value="Genomic_DNA"/>
</dbReference>
<comment type="caution">
    <text evidence="1">The sequence shown here is derived from an EMBL/GenBank/DDBJ whole genome shotgun (WGS) entry which is preliminary data.</text>
</comment>
<proteinExistence type="predicted"/>
<accession>A0A395UNU3</accession>
<gene>
    <name evidence="1" type="ORF">DWY53_15720</name>
</gene>
<dbReference type="AlphaFoldDB" id="A0A395UNU3"/>
<evidence type="ECO:0000313" key="2">
    <source>
        <dbReference type="Proteomes" id="UP000266497"/>
    </source>
</evidence>
<dbReference type="Proteomes" id="UP000266497">
    <property type="component" value="Unassembled WGS sequence"/>
</dbReference>
<sequence>MAYTGRHSYFLCFIQFVFRRSPARLAVKKYAHAKREEDFFTSNQPAGPPCGTGLKNNYFCRKK</sequence>
<protein>
    <submittedName>
        <fullName evidence="1">Uncharacterized protein</fullName>
    </submittedName>
</protein>
<organism evidence="1 2">
    <name type="scientific">Phocaeicola vulgatus</name>
    <name type="common">Bacteroides vulgatus</name>
    <dbReference type="NCBI Taxonomy" id="821"/>
    <lineage>
        <taxon>Bacteria</taxon>
        <taxon>Pseudomonadati</taxon>
        <taxon>Bacteroidota</taxon>
        <taxon>Bacteroidia</taxon>
        <taxon>Bacteroidales</taxon>
        <taxon>Bacteroidaceae</taxon>
        <taxon>Phocaeicola</taxon>
    </lineage>
</organism>
<evidence type="ECO:0000313" key="1">
    <source>
        <dbReference type="EMBL" id="RGR36525.1"/>
    </source>
</evidence>
<name>A0A395UNU3_PHOVU</name>